<dbReference type="InterPro" id="IPR038727">
    <property type="entry name" value="NadR/Ttd14_AAA_dom"/>
</dbReference>
<dbReference type="Proteomes" id="UP000054370">
    <property type="component" value="Unassembled WGS sequence"/>
</dbReference>
<keyword evidence="2" id="KW-0547">Nucleotide-binding</keyword>
<dbReference type="Pfam" id="PF13521">
    <property type="entry name" value="AAA_28"/>
    <property type="match status" value="1"/>
</dbReference>
<keyword evidence="2" id="KW-0067">ATP-binding</keyword>
<evidence type="ECO:0000313" key="3">
    <source>
        <dbReference type="Proteomes" id="UP000054370"/>
    </source>
</evidence>
<dbReference type="EMBL" id="LOSH02000004">
    <property type="protein sequence ID" value="PNM67291.1"/>
    <property type="molecule type" value="Genomic_DNA"/>
</dbReference>
<dbReference type="GO" id="GO:0005524">
    <property type="term" value="F:ATP binding"/>
    <property type="evidence" value="ECO:0007669"/>
    <property type="project" value="UniProtKB-KW"/>
</dbReference>
<proteinExistence type="predicted"/>
<accession>A0ABX4WVW0</accession>
<comment type="caution">
    <text evidence="2">The sequence shown here is derived from an EMBL/GenBank/DDBJ whole genome shotgun (WGS) entry which is preliminary data.</text>
</comment>
<gene>
    <name evidence="2" type="ORF">AL548_013595</name>
</gene>
<protein>
    <submittedName>
        <fullName evidence="2">ATP-binding protein</fullName>
    </submittedName>
</protein>
<reference evidence="2" key="1">
    <citation type="submission" date="2017-12" db="EMBL/GenBank/DDBJ databases">
        <title>FDA dAtabase for Regulatory Grade micrObial Sequences (FDA-ARGOS): Supporting development and validation of Infectious Disease Dx tests.</title>
        <authorList>
            <person name="Hoffmann M."/>
            <person name="Allard M."/>
            <person name="Evans P."/>
            <person name="Brown E."/>
            <person name="Tallon L.J."/>
            <person name="Sadzewicz L."/>
            <person name="Sengamalay N."/>
            <person name="Ott S."/>
            <person name="Godinez A."/>
            <person name="Nagaraj S."/>
            <person name="Vavikolanu K."/>
            <person name="Aluvathingal J."/>
            <person name="Nadendla S."/>
            <person name="Hobson J."/>
            <person name="Sichtig H."/>
        </authorList>
    </citation>
    <scope>NUCLEOTIDE SEQUENCE [LARGE SCALE GENOMIC DNA]</scope>
    <source>
        <strain evidence="2">FDAARGOS_118</strain>
    </source>
</reference>
<dbReference type="InterPro" id="IPR027417">
    <property type="entry name" value="P-loop_NTPase"/>
</dbReference>
<organism evidence="2 3">
    <name type="scientific">Vibrio vulnificus</name>
    <dbReference type="NCBI Taxonomy" id="672"/>
    <lineage>
        <taxon>Bacteria</taxon>
        <taxon>Pseudomonadati</taxon>
        <taxon>Pseudomonadota</taxon>
        <taxon>Gammaproteobacteria</taxon>
        <taxon>Vibrionales</taxon>
        <taxon>Vibrionaceae</taxon>
        <taxon>Vibrio</taxon>
    </lineage>
</organism>
<sequence>MATKEVHLNHRVVFTGGPGAGKTSVIEYLNNLGYPSAPEVGRKVIQAQMQSQGSALPWLDKVAFRDQMVAEEIKNYDDFGHAVTTFYDRSIIDCYGYSKLENLPITTLLSTKCCELSYERKVFIFPPWELIYKNDRERKQDFNEAVATYREMVSAYTQFGYDLLEVPMVSVRERAEFILNNLKP</sequence>
<dbReference type="SUPFAM" id="SSF52540">
    <property type="entry name" value="P-loop containing nucleoside triphosphate hydrolases"/>
    <property type="match status" value="1"/>
</dbReference>
<keyword evidence="3" id="KW-1185">Reference proteome</keyword>
<evidence type="ECO:0000259" key="1">
    <source>
        <dbReference type="Pfam" id="PF13521"/>
    </source>
</evidence>
<name>A0ABX4WVW0_VIBVL</name>
<feature type="domain" description="NadR/Ttd14 AAA" evidence="1">
    <location>
        <begin position="11"/>
        <end position="174"/>
    </location>
</feature>
<dbReference type="Gene3D" id="3.40.50.300">
    <property type="entry name" value="P-loop containing nucleotide triphosphate hydrolases"/>
    <property type="match status" value="1"/>
</dbReference>
<evidence type="ECO:0000313" key="2">
    <source>
        <dbReference type="EMBL" id="PNM67291.1"/>
    </source>
</evidence>